<dbReference type="PANTHER" id="PTHR47508">
    <property type="entry name" value="SAM DOMAIN-CONTAINING PROTEIN-RELATED"/>
    <property type="match status" value="1"/>
</dbReference>
<dbReference type="InterPro" id="IPR000157">
    <property type="entry name" value="TIR_dom"/>
</dbReference>
<gene>
    <name evidence="3" type="primary">LOC136088541</name>
</gene>
<evidence type="ECO:0000313" key="2">
    <source>
        <dbReference type="Proteomes" id="UP001652625"/>
    </source>
</evidence>
<reference evidence="3" key="1">
    <citation type="submission" date="2025-08" db="UniProtKB">
        <authorList>
            <consortium name="RefSeq"/>
        </authorList>
    </citation>
    <scope>IDENTIFICATION</scope>
</reference>
<organism evidence="2 3">
    <name type="scientific">Hydra vulgaris</name>
    <name type="common">Hydra</name>
    <name type="synonym">Hydra attenuata</name>
    <dbReference type="NCBI Taxonomy" id="6087"/>
    <lineage>
        <taxon>Eukaryota</taxon>
        <taxon>Metazoa</taxon>
        <taxon>Cnidaria</taxon>
        <taxon>Hydrozoa</taxon>
        <taxon>Hydroidolina</taxon>
        <taxon>Anthoathecata</taxon>
        <taxon>Aplanulata</taxon>
        <taxon>Hydridae</taxon>
        <taxon>Hydra</taxon>
    </lineage>
</organism>
<protein>
    <submittedName>
        <fullName evidence="3">Uncharacterized protein LOC136088541 isoform X4</fullName>
    </submittedName>
</protein>
<dbReference type="SUPFAM" id="SSF52200">
    <property type="entry name" value="Toll/Interleukin receptor TIR domain"/>
    <property type="match status" value="2"/>
</dbReference>
<dbReference type="SMART" id="SM00355">
    <property type="entry name" value="ZnF_C2H2"/>
    <property type="match status" value="3"/>
</dbReference>
<sequence>MNNKKRKMEKNLGNKFTCPKCWQLLFDVSTASTNNHIENCYALRCPQCPSIPSFKEVEEFFIHIQNNHGIKKQSLFCPACRISVTNESNLIEHFLKTHFTTKKITCPLCSTITTDETCFVDHLKSKHLKLLKNNCKRCIYNEELIKRLLKDGDRVIALWGQSKWQYFTGKIKRFLKDSLKYEIDWDDGDSTGRFVDYFNIAKDRIPTKEELGTGSIILFAQGTYVVSSDPIMGGKRWHEGIITSVNTLPDGSKTYNGCHTKTAKDGKVVNFQEDSNDLQSEKEPDIFFSYNLLDSFNAFQNRKNNDLTFSGTSFKNYENICDPYEIECFLRKSGYSTAHQVRTGIRDLKSISVSIKNAKVFIACISEAYVNDENCKMEFQFANISLHKPVIPLVIGHSLAWSTSVVGMLIAGKLFIHFKDKENEAQKINELLIAVNSLINLKIEKKLIKEINNYYFDVFLSYCWKNSYRAEELKQIEKSVGNKFADPRLLKDMIAQLGYKVWLDTEQLSPANTSSGLFGQITEGIKLAKVFIPFISDDYSSSTNCRMELQFALKSLNKPVIPIVVGKDIDWKHSVVGALMSTFEGCLINLQDVYNYDSLQRKFEDIRTALELQIYDKERLYFMTTAKELSNKCENNYYTPKILFSRAPKVGDHVLCHHFNMAYYMATVVDFNPSFLIYTVNWDDNDPTGREVMFNEIAIDVPPDPDYIGVGSLIFFPQGSYVGTEGNNIGGKRYHEGKVTSIKRSVSGLLLLSGHHTKSEEDGKWIKYNNYNHSFIDIPITNIRLAPTALEAISVENTGEVLS</sequence>
<dbReference type="RefSeq" id="XP_065668501.1">
    <property type="nucleotide sequence ID" value="XM_065812429.1"/>
</dbReference>
<accession>A0ABM4D2K8</accession>
<dbReference type="Pfam" id="PF13676">
    <property type="entry name" value="TIR_2"/>
    <property type="match status" value="2"/>
</dbReference>
<dbReference type="PROSITE" id="PS50104">
    <property type="entry name" value="TIR"/>
    <property type="match status" value="1"/>
</dbReference>
<evidence type="ECO:0000313" key="3">
    <source>
        <dbReference type="RefSeq" id="XP_065668501.1"/>
    </source>
</evidence>
<dbReference type="PROSITE" id="PS00028">
    <property type="entry name" value="ZINC_FINGER_C2H2_1"/>
    <property type="match status" value="1"/>
</dbReference>
<dbReference type="GeneID" id="136088541"/>
<dbReference type="SUPFAM" id="SSF63748">
    <property type="entry name" value="Tudor/PWWP/MBT"/>
    <property type="match status" value="1"/>
</dbReference>
<keyword evidence="2" id="KW-1185">Reference proteome</keyword>
<dbReference type="Gene3D" id="3.40.50.10140">
    <property type="entry name" value="Toll/interleukin-1 receptor homology (TIR) domain"/>
    <property type="match status" value="2"/>
</dbReference>
<dbReference type="PANTHER" id="PTHR47508:SF1">
    <property type="entry name" value="NON-SPECIFIC SERINE_THREONINE PROTEIN KINASE"/>
    <property type="match status" value="1"/>
</dbReference>
<dbReference type="InterPro" id="IPR035897">
    <property type="entry name" value="Toll_tir_struct_dom_sf"/>
</dbReference>
<feature type="domain" description="TIR" evidence="1">
    <location>
        <begin position="454"/>
        <end position="610"/>
    </location>
</feature>
<dbReference type="Gene3D" id="2.30.30.140">
    <property type="match status" value="1"/>
</dbReference>
<dbReference type="Proteomes" id="UP001652625">
    <property type="component" value="Chromosome 12"/>
</dbReference>
<name>A0ABM4D2K8_HYDVU</name>
<dbReference type="Pfam" id="PF12874">
    <property type="entry name" value="zf-met"/>
    <property type="match status" value="2"/>
</dbReference>
<dbReference type="SMART" id="SM00255">
    <property type="entry name" value="TIR"/>
    <property type="match status" value="1"/>
</dbReference>
<proteinExistence type="predicted"/>
<evidence type="ECO:0000259" key="1">
    <source>
        <dbReference type="PROSITE" id="PS50104"/>
    </source>
</evidence>
<dbReference type="InterPro" id="IPR013087">
    <property type="entry name" value="Znf_C2H2_type"/>
</dbReference>